<evidence type="ECO:0000313" key="1">
    <source>
        <dbReference type="EMBL" id="GMS95024.1"/>
    </source>
</evidence>
<comment type="caution">
    <text evidence="1">The sequence shown here is derived from an EMBL/GenBank/DDBJ whole genome shotgun (WGS) entry which is preliminary data.</text>
</comment>
<sequence>RRLVDEHCMHGAEVRFGSPDEVFHYINHLGIPTVVEKHWVILPILNLGHFADVLRGCCFSQSYVSHDCHEWKFRSISIADILKSLKMSINLTLGHTFTYDNEPIFLVESLLFRRKCDSVSPPVDNSSTQFAHNCDISVSQNTFSFLFLREKRSCSMNPSLSN</sequence>
<protein>
    <submittedName>
        <fullName evidence="1">Uncharacterized protein</fullName>
    </submittedName>
</protein>
<dbReference type="EMBL" id="BTSX01000004">
    <property type="protein sequence ID" value="GMS95024.1"/>
    <property type="molecule type" value="Genomic_DNA"/>
</dbReference>
<keyword evidence="2" id="KW-1185">Reference proteome</keyword>
<name>A0AAV5TKY5_9BILA</name>
<feature type="non-terminal residue" evidence="1">
    <location>
        <position position="1"/>
    </location>
</feature>
<gene>
    <name evidence="1" type="ORF">PENTCL1PPCAC_17199</name>
</gene>
<accession>A0AAV5TKY5</accession>
<reference evidence="1" key="1">
    <citation type="submission" date="2023-10" db="EMBL/GenBank/DDBJ databases">
        <title>Genome assembly of Pristionchus species.</title>
        <authorList>
            <person name="Yoshida K."/>
            <person name="Sommer R.J."/>
        </authorList>
    </citation>
    <scope>NUCLEOTIDE SEQUENCE</scope>
    <source>
        <strain evidence="1">RS0144</strain>
    </source>
</reference>
<dbReference type="AlphaFoldDB" id="A0AAV5TKY5"/>
<proteinExistence type="predicted"/>
<dbReference type="Proteomes" id="UP001432027">
    <property type="component" value="Unassembled WGS sequence"/>
</dbReference>
<evidence type="ECO:0000313" key="2">
    <source>
        <dbReference type="Proteomes" id="UP001432027"/>
    </source>
</evidence>
<organism evidence="1 2">
    <name type="scientific">Pristionchus entomophagus</name>
    <dbReference type="NCBI Taxonomy" id="358040"/>
    <lineage>
        <taxon>Eukaryota</taxon>
        <taxon>Metazoa</taxon>
        <taxon>Ecdysozoa</taxon>
        <taxon>Nematoda</taxon>
        <taxon>Chromadorea</taxon>
        <taxon>Rhabditida</taxon>
        <taxon>Rhabditina</taxon>
        <taxon>Diplogasteromorpha</taxon>
        <taxon>Diplogasteroidea</taxon>
        <taxon>Neodiplogasteridae</taxon>
        <taxon>Pristionchus</taxon>
    </lineage>
</organism>